<feature type="coiled-coil region" evidence="2">
    <location>
        <begin position="564"/>
        <end position="647"/>
    </location>
</feature>
<dbReference type="Pfam" id="PF20235">
    <property type="entry name" value="PIR2-like_helical"/>
    <property type="match status" value="1"/>
</dbReference>
<accession>A0AAD8GQZ4</accession>
<protein>
    <submittedName>
        <fullName evidence="6">E3 ubiquitin-protein ligase RF298</fullName>
    </submittedName>
</protein>
<dbReference type="PANTHER" id="PTHR46405:SF9">
    <property type="entry name" value="E3 UBIQUITIN-PROTEIN LIGASE RF298"/>
    <property type="match status" value="1"/>
</dbReference>
<dbReference type="Proteomes" id="UP001237642">
    <property type="component" value="Unassembled WGS sequence"/>
</dbReference>
<evidence type="ECO:0000256" key="4">
    <source>
        <dbReference type="SAM" id="SignalP"/>
    </source>
</evidence>
<reference evidence="6" key="1">
    <citation type="submission" date="2023-02" db="EMBL/GenBank/DDBJ databases">
        <title>Genome of toxic invasive species Heracleum sosnowskyi carries increased number of genes despite the absence of recent whole-genome duplications.</title>
        <authorList>
            <person name="Schelkunov M."/>
            <person name="Shtratnikova V."/>
            <person name="Makarenko M."/>
            <person name="Klepikova A."/>
            <person name="Omelchenko D."/>
            <person name="Novikova G."/>
            <person name="Obukhova E."/>
            <person name="Bogdanov V."/>
            <person name="Penin A."/>
            <person name="Logacheva M."/>
        </authorList>
    </citation>
    <scope>NUCLEOTIDE SEQUENCE</scope>
    <source>
        <strain evidence="6">Hsosn_3</strain>
        <tissue evidence="6">Leaf</tissue>
    </source>
</reference>
<keyword evidence="4" id="KW-0732">Signal</keyword>
<evidence type="ECO:0000256" key="2">
    <source>
        <dbReference type="SAM" id="Coils"/>
    </source>
</evidence>
<reference evidence="6" key="2">
    <citation type="submission" date="2023-05" db="EMBL/GenBank/DDBJ databases">
        <authorList>
            <person name="Schelkunov M.I."/>
        </authorList>
    </citation>
    <scope>NUCLEOTIDE SEQUENCE</scope>
    <source>
        <strain evidence="6">Hsosn_3</strain>
        <tissue evidence="6">Leaf</tissue>
    </source>
</reference>
<dbReference type="InterPro" id="IPR001841">
    <property type="entry name" value="Znf_RING"/>
</dbReference>
<dbReference type="InterPro" id="IPR046934">
    <property type="entry name" value="PIR2-like"/>
</dbReference>
<dbReference type="AlphaFoldDB" id="A0AAD8GQZ4"/>
<keyword evidence="2" id="KW-0175">Coiled coil</keyword>
<feature type="region of interest" description="Disordered" evidence="3">
    <location>
        <begin position="77"/>
        <end position="97"/>
    </location>
</feature>
<feature type="compositionally biased region" description="Polar residues" evidence="3">
    <location>
        <begin position="337"/>
        <end position="346"/>
    </location>
</feature>
<dbReference type="InterPro" id="IPR046527">
    <property type="entry name" value="PIR2-like_helical"/>
</dbReference>
<gene>
    <name evidence="6" type="ORF">POM88_053031</name>
</gene>
<feature type="signal peptide" evidence="4">
    <location>
        <begin position="1"/>
        <end position="17"/>
    </location>
</feature>
<evidence type="ECO:0000256" key="3">
    <source>
        <dbReference type="SAM" id="MobiDB-lite"/>
    </source>
</evidence>
<evidence type="ECO:0000259" key="5">
    <source>
        <dbReference type="PROSITE" id="PS50089"/>
    </source>
</evidence>
<keyword evidence="1" id="KW-0862">Zinc</keyword>
<feature type="compositionally biased region" description="Polar residues" evidence="3">
    <location>
        <begin position="354"/>
        <end position="369"/>
    </location>
</feature>
<dbReference type="CDD" id="cd23128">
    <property type="entry name" value="RING-HC_MIP1-like"/>
    <property type="match status" value="1"/>
</dbReference>
<sequence>MSSKHTVFEVFISLVFAICVFTRDSNHSPSLTTKKLEVLASEILNLSRSVGKDRGYHKRYLYINKNLMAKSSDGNIFNQSSSSESVKEAGSKNKRKHSSECASHVLVEEMPLSLKDIPSYELIDEKLADEFRNLELLDEKIANENSDLESARGSSDIPTGDEVKEYLPEDWDDPSECQFEELLSSILYTTFRNAVKKMADYGHSEEDAEQVVLRRGFCHGDKDPVSNIVEGALPFLERKQEVDLSKYQVFDNVQNMQHLVEYTMVEMVNLLREIKPSLSVSEAMWSLLICDLNVKKACAMEPDVLSGLRSEAVSGGISFNSVDPQIKSDVKTYQKIPSNTSKSAMPNPSDPRKSQTNIPSEGESSNSHSVRIPFPGGFITTNAQSSNMEDASGVAKKCCSANSKRELLRQRTLHMEKCRGRMSMPRGAFKSKLTSISCSVMEKKSVGYMKNVSYKESTAAQAISVPTTATSSTPARLPVKDVSAADDKNSKLISPETKPPAGSQISTVTPSKTPDYFAGIPYDKSTNKYLPQNKRQELLLALVAKKEAQEKEIQHWSDWTTKMVRQAAQRLGKDKEELKALRQEKEEEEKLMKDKQILEENTMKRLAEMECALTNANRQTEMANSSVSKLEQKNLAMKQKLESAKLLALKSSEELQEAVLKEHATLKKVQLCDSEKEVLLENLKSYKNKGAKLNKDLKKAEVLCKQNEALWKQEEREKEKILAQASSVKKERERLEALSKEERRKIKQKADCELEKYKDNMKELEEQISKLRMDCESSRVAALREGINRSYVSHPTGSNIPAKPGYLIPNVYKRLPVFQGMLPPSESVKANNRECSMCMVEDISVIFLPCAHQVLCEECNERHEKDGATTCPICRALIQTRFKPQFYKRQNN</sequence>
<dbReference type="Pfam" id="PF13920">
    <property type="entry name" value="zf-C3HC4_3"/>
    <property type="match status" value="1"/>
</dbReference>
<comment type="caution">
    <text evidence="6">The sequence shown here is derived from an EMBL/GenBank/DDBJ whole genome shotgun (WGS) entry which is preliminary data.</text>
</comment>
<dbReference type="SUPFAM" id="SSF57850">
    <property type="entry name" value="RING/U-box"/>
    <property type="match status" value="1"/>
</dbReference>
<feature type="chain" id="PRO_5042287153" evidence="4">
    <location>
        <begin position="18"/>
        <end position="892"/>
    </location>
</feature>
<dbReference type="PANTHER" id="PTHR46405">
    <property type="entry name" value="OS05G0141500 PROTEIN"/>
    <property type="match status" value="1"/>
</dbReference>
<evidence type="ECO:0000313" key="7">
    <source>
        <dbReference type="Proteomes" id="UP001237642"/>
    </source>
</evidence>
<name>A0AAD8GQZ4_9APIA</name>
<feature type="region of interest" description="Disordered" evidence="3">
    <location>
        <begin position="484"/>
        <end position="510"/>
    </location>
</feature>
<evidence type="ECO:0000313" key="6">
    <source>
        <dbReference type="EMBL" id="KAK1352600.1"/>
    </source>
</evidence>
<feature type="domain" description="RING-type" evidence="5">
    <location>
        <begin position="835"/>
        <end position="875"/>
    </location>
</feature>
<dbReference type="InterPro" id="IPR013083">
    <property type="entry name" value="Znf_RING/FYVE/PHD"/>
</dbReference>
<dbReference type="Gene3D" id="3.30.40.10">
    <property type="entry name" value="Zinc/RING finger domain, C3HC4 (zinc finger)"/>
    <property type="match status" value="1"/>
</dbReference>
<keyword evidence="1" id="KW-0863">Zinc-finger</keyword>
<evidence type="ECO:0000256" key="1">
    <source>
        <dbReference type="PROSITE-ProRule" id="PRU00175"/>
    </source>
</evidence>
<keyword evidence="1" id="KW-0479">Metal-binding</keyword>
<feature type="region of interest" description="Disordered" evidence="3">
    <location>
        <begin position="337"/>
        <end position="383"/>
    </location>
</feature>
<dbReference type="PROSITE" id="PS50089">
    <property type="entry name" value="ZF_RING_2"/>
    <property type="match status" value="1"/>
</dbReference>
<feature type="coiled-coil region" evidence="2">
    <location>
        <begin position="676"/>
        <end position="781"/>
    </location>
</feature>
<dbReference type="GO" id="GO:0008270">
    <property type="term" value="F:zinc ion binding"/>
    <property type="evidence" value="ECO:0007669"/>
    <property type="project" value="UniProtKB-KW"/>
</dbReference>
<organism evidence="6 7">
    <name type="scientific">Heracleum sosnowskyi</name>
    <dbReference type="NCBI Taxonomy" id="360622"/>
    <lineage>
        <taxon>Eukaryota</taxon>
        <taxon>Viridiplantae</taxon>
        <taxon>Streptophyta</taxon>
        <taxon>Embryophyta</taxon>
        <taxon>Tracheophyta</taxon>
        <taxon>Spermatophyta</taxon>
        <taxon>Magnoliopsida</taxon>
        <taxon>eudicotyledons</taxon>
        <taxon>Gunneridae</taxon>
        <taxon>Pentapetalae</taxon>
        <taxon>asterids</taxon>
        <taxon>campanulids</taxon>
        <taxon>Apiales</taxon>
        <taxon>Apiaceae</taxon>
        <taxon>Apioideae</taxon>
        <taxon>apioid superclade</taxon>
        <taxon>Tordylieae</taxon>
        <taxon>Tordyliinae</taxon>
        <taxon>Heracleum</taxon>
    </lineage>
</organism>
<keyword evidence="7" id="KW-1185">Reference proteome</keyword>
<dbReference type="EMBL" id="JAUIZM010000015">
    <property type="protein sequence ID" value="KAK1352600.1"/>
    <property type="molecule type" value="Genomic_DNA"/>
</dbReference>
<proteinExistence type="predicted"/>